<dbReference type="InterPro" id="IPR008258">
    <property type="entry name" value="Transglycosylase_SLT_dom_1"/>
</dbReference>
<dbReference type="Proteomes" id="UP001501414">
    <property type="component" value="Unassembled WGS sequence"/>
</dbReference>
<feature type="transmembrane region" description="Helical" evidence="2">
    <location>
        <begin position="364"/>
        <end position="383"/>
    </location>
</feature>
<evidence type="ECO:0000313" key="4">
    <source>
        <dbReference type="EMBL" id="GAA1382933.1"/>
    </source>
</evidence>
<evidence type="ECO:0000256" key="2">
    <source>
        <dbReference type="SAM" id="Phobius"/>
    </source>
</evidence>
<sequence>MADRVVTVRLHARVQGYVDDIAKAAAATKYLRLEAERVDGSRYRAHLDLDTKSAEAGMKRMQGQMGGLKSRQISIGTGNLNRQTREIRVLGSAIAALGPAGVAAGAVAGAGLLGLAGTVGVVAAAAGTGIAAFQGVGDALEALRAYELDPTAANLEKLREAQRNLTVEGQRFTRYLHSLRGPLRELRNTAQAGLLPGAESGLKSIMTLLPQVEQLVGTTARTMGDLAAEQGRTFDSAGAREYVQYLDGRARPVLDALVRSTMDVGRGVLGMARGFDVAFGDDVLAGARGLSREFAQWGQGLRFSSDVQSFGDYVREVGPQVGATLGAISRAILAVAEAAAPMSGPVLGAIRGIATAVEMVADSGAGPVIFGVAAALGALNLSLKAMSAMKPTAVIGLLDGLASKGGAASGAAGRLAGMLRGLGPAVVVGAAALAGIMWSYDQVRSKAMESAEAVVRGTMTTTAAFDSELRRLRDRKAVMQGMTEGAAMGQAIGELTGKIDANAQALAEETEAWRLVEEGRREYLAGLSAAEAAVARQVFAQDDLNRAVREFGANSPQAIAAQRDLNTAARDADVQQRAAALGVDTHTASVSRQRDLFLGAIDTQLSWHRALQTATQSIKDNGANVDINTAAGLRNREALQGMARAALDDVRAKGEHGASTREITDLTNRHRDQLYRTALQMGMSKDEANKYIRELGLTPEQVTTEFKTPGLADAVSKSAELKRNIEQLVNVRTPSANMAENWAGRASGGPIVGPGTGTSDSVPIMGSNGEWVIRERVSREQGSGAMAALNAGYADIVPRYATGGQIGGTRHHVIEKDFQPTAKGLQSALDRLFPPMPAGMVGAAAGGWGGGVQRWAPLALQALAMMGQPASYLGITLRRMNQESGGNPTIVNTWDSNARRGTPSVGLMQTIGPTYRAYADPRRNLGMTDPLSNILASMRYALARYGSLPAAYNKAGGYDRGGIASGIGYMPKYTIAPERVLSPRQTESFDRLVSVLDRPTPITSIAGAVRGGDGASSSVTINNENHFRETVDIDLFEQRMDFAVRRARL</sequence>
<feature type="compositionally biased region" description="Gly residues" evidence="1">
    <location>
        <begin position="746"/>
        <end position="756"/>
    </location>
</feature>
<reference evidence="4 5" key="1">
    <citation type="journal article" date="2019" name="Int. J. Syst. Evol. Microbiol.">
        <title>The Global Catalogue of Microorganisms (GCM) 10K type strain sequencing project: providing services to taxonomists for standard genome sequencing and annotation.</title>
        <authorList>
            <consortium name="The Broad Institute Genomics Platform"/>
            <consortium name="The Broad Institute Genome Sequencing Center for Infectious Disease"/>
            <person name="Wu L."/>
            <person name="Ma J."/>
        </authorList>
    </citation>
    <scope>NUCLEOTIDE SEQUENCE [LARGE SCALE GENOMIC DNA]</scope>
    <source>
        <strain evidence="4 5">JCM 11896</strain>
    </source>
</reference>
<evidence type="ECO:0000259" key="3">
    <source>
        <dbReference type="Pfam" id="PF01464"/>
    </source>
</evidence>
<comment type="caution">
    <text evidence="4">The sequence shown here is derived from an EMBL/GenBank/DDBJ whole genome shotgun (WGS) entry which is preliminary data.</text>
</comment>
<keyword evidence="2" id="KW-0472">Membrane</keyword>
<dbReference type="InterPro" id="IPR023346">
    <property type="entry name" value="Lysozyme-like_dom_sf"/>
</dbReference>
<name>A0ABN1XKH0_9PSEU</name>
<protein>
    <recommendedName>
        <fullName evidence="3">Transglycosylase SLT domain-containing protein</fullName>
    </recommendedName>
</protein>
<gene>
    <name evidence="4" type="ORF">GCM10009613_11610</name>
</gene>
<keyword evidence="2" id="KW-1133">Transmembrane helix</keyword>
<evidence type="ECO:0000313" key="5">
    <source>
        <dbReference type="Proteomes" id="UP001501414"/>
    </source>
</evidence>
<keyword evidence="5" id="KW-1185">Reference proteome</keyword>
<dbReference type="CDD" id="cd13402">
    <property type="entry name" value="LT_TF-like"/>
    <property type="match status" value="1"/>
</dbReference>
<feature type="transmembrane region" description="Helical" evidence="2">
    <location>
        <begin position="422"/>
        <end position="440"/>
    </location>
</feature>
<dbReference type="SUPFAM" id="SSF53955">
    <property type="entry name" value="Lysozyme-like"/>
    <property type="match status" value="1"/>
</dbReference>
<accession>A0ABN1XKH0</accession>
<feature type="domain" description="Transglycosylase SLT" evidence="3">
    <location>
        <begin position="880"/>
        <end position="961"/>
    </location>
</feature>
<dbReference type="EMBL" id="BAAAJK010000004">
    <property type="protein sequence ID" value="GAA1382933.1"/>
    <property type="molecule type" value="Genomic_DNA"/>
</dbReference>
<keyword evidence="2" id="KW-0812">Transmembrane</keyword>
<dbReference type="Pfam" id="PF01464">
    <property type="entry name" value="SLT"/>
    <property type="match status" value="1"/>
</dbReference>
<feature type="region of interest" description="Disordered" evidence="1">
    <location>
        <begin position="743"/>
        <end position="763"/>
    </location>
</feature>
<organism evidence="4 5">
    <name type="scientific">Pseudonocardia kongjuensis</name>
    <dbReference type="NCBI Taxonomy" id="102227"/>
    <lineage>
        <taxon>Bacteria</taxon>
        <taxon>Bacillati</taxon>
        <taxon>Actinomycetota</taxon>
        <taxon>Actinomycetes</taxon>
        <taxon>Pseudonocardiales</taxon>
        <taxon>Pseudonocardiaceae</taxon>
        <taxon>Pseudonocardia</taxon>
    </lineage>
</organism>
<evidence type="ECO:0000256" key="1">
    <source>
        <dbReference type="SAM" id="MobiDB-lite"/>
    </source>
</evidence>
<proteinExistence type="predicted"/>
<dbReference type="RefSeq" id="WP_344019052.1">
    <property type="nucleotide sequence ID" value="NZ_BAAAJK010000004.1"/>
</dbReference>